<feature type="chain" id="PRO_5043517458" evidence="5">
    <location>
        <begin position="28"/>
        <end position="139"/>
    </location>
</feature>
<dbReference type="Proteomes" id="UP000735302">
    <property type="component" value="Unassembled WGS sequence"/>
</dbReference>
<comment type="similarity">
    <text evidence="2 4">Belongs to the insulin family.</text>
</comment>
<evidence type="ECO:0000313" key="7">
    <source>
        <dbReference type="EMBL" id="GFO44670.1"/>
    </source>
</evidence>
<dbReference type="AlphaFoldDB" id="A0AAV4DKX3"/>
<protein>
    <submittedName>
        <fullName evidence="7">Insulin-related peptide</fullName>
    </submittedName>
</protein>
<dbReference type="EMBL" id="BLXT01007982">
    <property type="protein sequence ID" value="GFO44670.1"/>
    <property type="molecule type" value="Genomic_DNA"/>
</dbReference>
<proteinExistence type="inferred from homology"/>
<evidence type="ECO:0000256" key="5">
    <source>
        <dbReference type="SAM" id="SignalP"/>
    </source>
</evidence>
<keyword evidence="5" id="KW-0732">Signal</keyword>
<evidence type="ECO:0000256" key="4">
    <source>
        <dbReference type="RuleBase" id="RU000406"/>
    </source>
</evidence>
<keyword evidence="8" id="KW-1185">Reference proteome</keyword>
<evidence type="ECO:0000313" key="8">
    <source>
        <dbReference type="Proteomes" id="UP000735302"/>
    </source>
</evidence>
<reference evidence="7 8" key="1">
    <citation type="journal article" date="2021" name="Elife">
        <title>Chloroplast acquisition without the gene transfer in kleptoplastic sea slugs, Plakobranchus ocellatus.</title>
        <authorList>
            <person name="Maeda T."/>
            <person name="Takahashi S."/>
            <person name="Yoshida T."/>
            <person name="Shimamura S."/>
            <person name="Takaki Y."/>
            <person name="Nagai Y."/>
            <person name="Toyoda A."/>
            <person name="Suzuki Y."/>
            <person name="Arimoto A."/>
            <person name="Ishii H."/>
            <person name="Satoh N."/>
            <person name="Nishiyama T."/>
            <person name="Hasebe M."/>
            <person name="Maruyama T."/>
            <person name="Minagawa J."/>
            <person name="Obokata J."/>
            <person name="Shigenobu S."/>
        </authorList>
    </citation>
    <scope>NUCLEOTIDE SEQUENCE [LARGE SCALE GENOMIC DNA]</scope>
</reference>
<keyword evidence="3" id="KW-0968">Cytoplasmic vesicle</keyword>
<organism evidence="7 8">
    <name type="scientific">Plakobranchus ocellatus</name>
    <dbReference type="NCBI Taxonomy" id="259542"/>
    <lineage>
        <taxon>Eukaryota</taxon>
        <taxon>Metazoa</taxon>
        <taxon>Spiralia</taxon>
        <taxon>Lophotrochozoa</taxon>
        <taxon>Mollusca</taxon>
        <taxon>Gastropoda</taxon>
        <taxon>Heterobranchia</taxon>
        <taxon>Euthyneura</taxon>
        <taxon>Panpulmonata</taxon>
        <taxon>Sacoglossa</taxon>
        <taxon>Placobranchoidea</taxon>
        <taxon>Plakobranchidae</taxon>
        <taxon>Plakobranchus</taxon>
    </lineage>
</organism>
<evidence type="ECO:0000259" key="6">
    <source>
        <dbReference type="SMART" id="SM00078"/>
    </source>
</evidence>
<dbReference type="InterPro" id="IPR022353">
    <property type="entry name" value="Insulin_CS"/>
</dbReference>
<comment type="subcellular location">
    <subcellularLocation>
        <location evidence="1">Cytoplasmic vesicle</location>
        <location evidence="1">Secretory vesicle</location>
    </subcellularLocation>
    <subcellularLocation>
        <location evidence="4">Secreted</location>
    </subcellularLocation>
</comment>
<evidence type="ECO:0000256" key="1">
    <source>
        <dbReference type="ARBA" id="ARBA00004398"/>
    </source>
</evidence>
<dbReference type="InterPro" id="IPR036438">
    <property type="entry name" value="Insulin-like_sf"/>
</dbReference>
<dbReference type="PIRSF" id="PIRSF018431">
    <property type="entry name" value="Molluscan_insulin_rel_peptide"/>
    <property type="match status" value="1"/>
</dbReference>
<dbReference type="InterPro" id="IPR022352">
    <property type="entry name" value="Ins/IGF/rlx"/>
</dbReference>
<feature type="signal peptide" evidence="5">
    <location>
        <begin position="1"/>
        <end position="27"/>
    </location>
</feature>
<dbReference type="SUPFAM" id="SSF56994">
    <property type="entry name" value="Insulin-like"/>
    <property type="match status" value="1"/>
</dbReference>
<evidence type="ECO:0000256" key="3">
    <source>
        <dbReference type="ARBA" id="ARBA00023329"/>
    </source>
</evidence>
<gene>
    <name evidence="7" type="ORF">PoB_007117500</name>
</gene>
<dbReference type="GO" id="GO:0030133">
    <property type="term" value="C:transport vesicle"/>
    <property type="evidence" value="ECO:0007669"/>
    <property type="project" value="UniProtKB-SubCell"/>
</dbReference>
<dbReference type="Pfam" id="PF00049">
    <property type="entry name" value="Insulin"/>
    <property type="match status" value="1"/>
</dbReference>
<sequence>MVTLACREICLLLVITVLYTTVHHSEAGYEHTCHPNQSPAPNGICGSQLQDAVTAVCSQNRKRAFKSFFHFTKGTLAMQSLNICVEYVVHALKGQDFRSLALKKRDAASFLVKKNTYQDIVCECCYNQCDTNELAEYCP</sequence>
<evidence type="ECO:0000256" key="2">
    <source>
        <dbReference type="ARBA" id="ARBA00009034"/>
    </source>
</evidence>
<feature type="domain" description="Insulin-like" evidence="6">
    <location>
        <begin position="42"/>
        <end position="138"/>
    </location>
</feature>
<dbReference type="InterPro" id="IPR016179">
    <property type="entry name" value="Insulin-like"/>
</dbReference>
<accession>A0AAV4DKX3</accession>
<keyword evidence="4" id="KW-0964">Secreted</keyword>
<dbReference type="GO" id="GO:0005179">
    <property type="term" value="F:hormone activity"/>
    <property type="evidence" value="ECO:0007669"/>
    <property type="project" value="InterPro"/>
</dbReference>
<dbReference type="SMART" id="SM00078">
    <property type="entry name" value="IlGF"/>
    <property type="match status" value="1"/>
</dbReference>
<name>A0AAV4DKX3_9GAST</name>
<dbReference type="PROSITE" id="PS00262">
    <property type="entry name" value="INSULIN"/>
    <property type="match status" value="1"/>
</dbReference>
<comment type="caution">
    <text evidence="7">The sequence shown here is derived from an EMBL/GenBank/DDBJ whole genome shotgun (WGS) entry which is preliminary data.</text>
</comment>
<dbReference type="PRINTS" id="PR00276">
    <property type="entry name" value="INSULINFAMLY"/>
</dbReference>
<dbReference type="GO" id="GO:0005576">
    <property type="term" value="C:extracellular region"/>
    <property type="evidence" value="ECO:0007669"/>
    <property type="project" value="UniProtKB-SubCell"/>
</dbReference>
<dbReference type="Gene3D" id="1.10.100.10">
    <property type="entry name" value="Insulin-like"/>
    <property type="match status" value="1"/>
</dbReference>